<evidence type="ECO:0000313" key="3">
    <source>
        <dbReference type="Proteomes" id="UP000270581"/>
    </source>
</evidence>
<dbReference type="PANTHER" id="PTHR21248">
    <property type="entry name" value="CARDIOLIPIN SYNTHASE"/>
    <property type="match status" value="1"/>
</dbReference>
<protein>
    <recommendedName>
        <fullName evidence="1">PLD phosphodiesterase domain-containing protein</fullName>
    </recommendedName>
</protein>
<proteinExistence type="predicted"/>
<keyword evidence="3" id="KW-1185">Reference proteome</keyword>
<evidence type="ECO:0000313" key="2">
    <source>
        <dbReference type="EMBL" id="RNJ22605.1"/>
    </source>
</evidence>
<organism evidence="2 3">
    <name type="scientific">Halosegnis longus</name>
    <dbReference type="NCBI Taxonomy" id="2216012"/>
    <lineage>
        <taxon>Archaea</taxon>
        <taxon>Methanobacteriati</taxon>
        <taxon>Methanobacteriota</taxon>
        <taxon>Stenosarchaea group</taxon>
        <taxon>Halobacteria</taxon>
        <taxon>Halobacteriales</taxon>
        <taxon>Natronomonadaceae</taxon>
        <taxon>Halosegnis</taxon>
    </lineage>
</organism>
<dbReference type="Gene3D" id="3.30.870.10">
    <property type="entry name" value="Endonuclease Chain A"/>
    <property type="match status" value="1"/>
</dbReference>
<dbReference type="PANTHER" id="PTHR21248:SF22">
    <property type="entry name" value="PHOSPHOLIPASE D"/>
    <property type="match status" value="1"/>
</dbReference>
<dbReference type="GO" id="GO:0030572">
    <property type="term" value="F:phosphatidyltransferase activity"/>
    <property type="evidence" value="ECO:0007669"/>
    <property type="project" value="UniProtKB-ARBA"/>
</dbReference>
<sequence length="262" mass="28727">MATHDTRDSPLTVETLVDGTESIDRSLATSIFEFLLSKGYASEENGSAAIHVDSPDCLELLIATRTAHQVIEQSRAGTEPIGVEFVCTLPENDPGFEHLDPVDFDMQQITTRLLTLCRNASEELVLTSPFLEIEGMEWLLPGLEGALERGVDLTLVSRELRSQQPNHAAVQELFNIAAGLPGQLEVYDYYEPDPDDQYPEYTLHSKLLIADRSAAYVGSANFTKYGFAENLEIGVVVEAPAVRALYSVVAHLVANSGVRVEC</sequence>
<dbReference type="InterPro" id="IPR025202">
    <property type="entry name" value="PLD-like_dom"/>
</dbReference>
<dbReference type="Pfam" id="PF13091">
    <property type="entry name" value="PLDc_2"/>
    <property type="match status" value="1"/>
</dbReference>
<dbReference type="AlphaFoldDB" id="A0AAJ4UUP9"/>
<name>A0AAJ4UUP9_9EURY</name>
<evidence type="ECO:0000259" key="1">
    <source>
        <dbReference type="PROSITE" id="PS50035"/>
    </source>
</evidence>
<dbReference type="InterPro" id="IPR001736">
    <property type="entry name" value="PLipase_D/transphosphatidylase"/>
</dbReference>
<dbReference type="CDD" id="cd00138">
    <property type="entry name" value="PLDc_SF"/>
    <property type="match status" value="1"/>
</dbReference>
<dbReference type="GO" id="GO:0032049">
    <property type="term" value="P:cardiolipin biosynthetic process"/>
    <property type="evidence" value="ECO:0007669"/>
    <property type="project" value="UniProtKB-ARBA"/>
</dbReference>
<dbReference type="SUPFAM" id="SSF56024">
    <property type="entry name" value="Phospholipase D/nuclease"/>
    <property type="match status" value="1"/>
</dbReference>
<dbReference type="RefSeq" id="WP_123124712.1">
    <property type="nucleotide sequence ID" value="NZ_RJJC01000002.1"/>
</dbReference>
<accession>A0AAJ4UUP9</accession>
<dbReference type="PROSITE" id="PS50035">
    <property type="entry name" value="PLD"/>
    <property type="match status" value="1"/>
</dbReference>
<reference evidence="2 3" key="1">
    <citation type="submission" date="2018-11" db="EMBL/GenBank/DDBJ databases">
        <title>Genome sequences of Natronomonas sp. CBA1133.</title>
        <authorList>
            <person name="Roh S.W."/>
            <person name="Cha I.-T."/>
        </authorList>
    </citation>
    <scope>NUCLEOTIDE SEQUENCE [LARGE SCALE GENOMIC DNA]</scope>
    <source>
        <strain evidence="2 3">CBA1133</strain>
    </source>
</reference>
<feature type="domain" description="PLD phosphodiesterase" evidence="1">
    <location>
        <begin position="199"/>
        <end position="226"/>
    </location>
</feature>
<comment type="caution">
    <text evidence="2">The sequence shown here is derived from an EMBL/GenBank/DDBJ whole genome shotgun (WGS) entry which is preliminary data.</text>
</comment>
<gene>
    <name evidence="2" type="ORF">Nmn1133_13280</name>
</gene>
<dbReference type="EMBL" id="RJJC01000002">
    <property type="protein sequence ID" value="RNJ22605.1"/>
    <property type="molecule type" value="Genomic_DNA"/>
</dbReference>
<dbReference type="Proteomes" id="UP000270581">
    <property type="component" value="Unassembled WGS sequence"/>
</dbReference>